<proteinExistence type="predicted"/>
<protein>
    <submittedName>
        <fullName evidence="2">Uma2 family endonuclease</fullName>
    </submittedName>
</protein>
<evidence type="ECO:0000313" key="2">
    <source>
        <dbReference type="EMBL" id="WIM95457.1"/>
    </source>
</evidence>
<keyword evidence="3" id="KW-1185">Reference proteome</keyword>
<dbReference type="PANTHER" id="PTHR34107">
    <property type="entry name" value="SLL0198 PROTEIN-RELATED"/>
    <property type="match status" value="1"/>
</dbReference>
<dbReference type="SUPFAM" id="SSF52980">
    <property type="entry name" value="Restriction endonuclease-like"/>
    <property type="match status" value="1"/>
</dbReference>
<gene>
    <name evidence="2" type="ORF">ACTOB_007568</name>
</gene>
<dbReference type="GO" id="GO:0004519">
    <property type="term" value="F:endonuclease activity"/>
    <property type="evidence" value="ECO:0007669"/>
    <property type="project" value="UniProtKB-KW"/>
</dbReference>
<dbReference type="CDD" id="cd06260">
    <property type="entry name" value="DUF820-like"/>
    <property type="match status" value="1"/>
</dbReference>
<keyword evidence="2" id="KW-0540">Nuclease</keyword>
<keyword evidence="2" id="KW-0378">Hydrolase</keyword>
<dbReference type="PANTHER" id="PTHR34107:SF4">
    <property type="entry name" value="SLL1222 PROTEIN"/>
    <property type="match status" value="1"/>
</dbReference>
<dbReference type="InterPro" id="IPR012296">
    <property type="entry name" value="Nuclease_put_TT1808"/>
</dbReference>
<evidence type="ECO:0000259" key="1">
    <source>
        <dbReference type="Pfam" id="PF05685"/>
    </source>
</evidence>
<dbReference type="InterPro" id="IPR011335">
    <property type="entry name" value="Restrct_endonuc-II-like"/>
</dbReference>
<dbReference type="RefSeq" id="WP_284916779.1">
    <property type="nucleotide sequence ID" value="NZ_CP126980.1"/>
</dbReference>
<name>A0ABY8WET6_9ACTN</name>
<sequence>MTAVLHAPVDPRLFPPDKQDWTVDDLASLPPDLRYELIDGRLVLPSPTGIHQILGQKLAAALERNCPKGYSPVTDYSMKVDHENEPRPDVVVVHDSVLARTPAPIEKAILVVEIVSPSSHIRDTLGKIRVFAEAGVPTYLIVDPVTFDHGIELSEFRLGENGYDLITSTSGIFETEVPYPMKINVSALTALRDKYLAAQEES</sequence>
<evidence type="ECO:0000313" key="3">
    <source>
        <dbReference type="Proteomes" id="UP001240150"/>
    </source>
</evidence>
<dbReference type="Gene3D" id="3.90.1570.10">
    <property type="entry name" value="tt1808, chain A"/>
    <property type="match status" value="1"/>
</dbReference>
<dbReference type="InterPro" id="IPR008538">
    <property type="entry name" value="Uma2"/>
</dbReference>
<feature type="domain" description="Putative restriction endonuclease" evidence="1">
    <location>
        <begin position="25"/>
        <end position="163"/>
    </location>
</feature>
<dbReference type="EMBL" id="CP126980">
    <property type="protein sequence ID" value="WIM95457.1"/>
    <property type="molecule type" value="Genomic_DNA"/>
</dbReference>
<accession>A0ABY8WET6</accession>
<organism evidence="2 3">
    <name type="scientific">Actinoplanes oblitus</name>
    <dbReference type="NCBI Taxonomy" id="3040509"/>
    <lineage>
        <taxon>Bacteria</taxon>
        <taxon>Bacillati</taxon>
        <taxon>Actinomycetota</taxon>
        <taxon>Actinomycetes</taxon>
        <taxon>Micromonosporales</taxon>
        <taxon>Micromonosporaceae</taxon>
        <taxon>Actinoplanes</taxon>
    </lineage>
</organism>
<reference evidence="2 3" key="1">
    <citation type="submission" date="2023-06" db="EMBL/GenBank/DDBJ databases">
        <authorList>
            <person name="Yushchuk O."/>
            <person name="Binda E."/>
            <person name="Ruckert-Reed C."/>
            <person name="Fedorenko V."/>
            <person name="Kalinowski J."/>
            <person name="Marinelli F."/>
        </authorList>
    </citation>
    <scope>NUCLEOTIDE SEQUENCE [LARGE SCALE GENOMIC DNA]</scope>
    <source>
        <strain evidence="2 3">NRRL 3884</strain>
    </source>
</reference>
<dbReference type="Pfam" id="PF05685">
    <property type="entry name" value="Uma2"/>
    <property type="match status" value="1"/>
</dbReference>
<keyword evidence="2" id="KW-0255">Endonuclease</keyword>
<dbReference type="Proteomes" id="UP001240150">
    <property type="component" value="Chromosome"/>
</dbReference>